<evidence type="ECO:0000313" key="4">
    <source>
        <dbReference type="EnsemblPlants" id="AES87880"/>
    </source>
</evidence>
<accession>G7JRG1</accession>
<name>G7JRG1_MEDTR</name>
<evidence type="ECO:0000256" key="1">
    <source>
        <dbReference type="SAM" id="MobiDB-lite"/>
    </source>
</evidence>
<dbReference type="EMBL" id="CM001220">
    <property type="protein sequence ID" value="AES87880.1"/>
    <property type="molecule type" value="Genomic_DNA"/>
</dbReference>
<sequence length="139" mass="16208">MQIGKAPREDLVRQGMQIQETSEDIRERRNSISSSKTSYKEENTKKKRNKKLTKTRRKQVSTIIEKKFHDELYILLEVLAVESPFLLCCIILQLLGGYYEGDGDVLRMFLGITFFHLKILFFLDSSSYDQSNNDICGYI</sequence>
<dbReference type="HOGENOM" id="CLU_1848088_0_0_1"/>
<reference evidence="3 4" key="1">
    <citation type="journal article" date="2011" name="Nature">
        <title>The Medicago genome provides insight into the evolution of rhizobial symbioses.</title>
        <authorList>
            <person name="Young N.D."/>
            <person name="Debelle F."/>
            <person name="Oldroyd G.E."/>
            <person name="Geurts R."/>
            <person name="Cannon S.B."/>
            <person name="Udvardi M.K."/>
            <person name="Benedito V.A."/>
            <person name="Mayer K.F."/>
            <person name="Gouzy J."/>
            <person name="Schoof H."/>
            <person name="Van de Peer Y."/>
            <person name="Proost S."/>
            <person name="Cook D.R."/>
            <person name="Meyers B.C."/>
            <person name="Spannagl M."/>
            <person name="Cheung F."/>
            <person name="De Mita S."/>
            <person name="Krishnakumar V."/>
            <person name="Gundlach H."/>
            <person name="Zhou S."/>
            <person name="Mudge J."/>
            <person name="Bharti A.K."/>
            <person name="Murray J.D."/>
            <person name="Naoumkina M.A."/>
            <person name="Rosen B."/>
            <person name="Silverstein K.A."/>
            <person name="Tang H."/>
            <person name="Rombauts S."/>
            <person name="Zhao P.X."/>
            <person name="Zhou P."/>
            <person name="Barbe V."/>
            <person name="Bardou P."/>
            <person name="Bechner M."/>
            <person name="Bellec A."/>
            <person name="Berger A."/>
            <person name="Berges H."/>
            <person name="Bidwell S."/>
            <person name="Bisseling T."/>
            <person name="Choisne N."/>
            <person name="Couloux A."/>
            <person name="Denny R."/>
            <person name="Deshpande S."/>
            <person name="Dai X."/>
            <person name="Doyle J.J."/>
            <person name="Dudez A.M."/>
            <person name="Farmer A.D."/>
            <person name="Fouteau S."/>
            <person name="Franken C."/>
            <person name="Gibelin C."/>
            <person name="Gish J."/>
            <person name="Goldstein S."/>
            <person name="Gonzalez A.J."/>
            <person name="Green P.J."/>
            <person name="Hallab A."/>
            <person name="Hartog M."/>
            <person name="Hua A."/>
            <person name="Humphray S.J."/>
            <person name="Jeong D.H."/>
            <person name="Jing Y."/>
            <person name="Jocker A."/>
            <person name="Kenton S.M."/>
            <person name="Kim D.J."/>
            <person name="Klee K."/>
            <person name="Lai H."/>
            <person name="Lang C."/>
            <person name="Lin S."/>
            <person name="Macmil S.L."/>
            <person name="Magdelenat G."/>
            <person name="Matthews L."/>
            <person name="McCorrison J."/>
            <person name="Monaghan E.L."/>
            <person name="Mun J.H."/>
            <person name="Najar F.Z."/>
            <person name="Nicholson C."/>
            <person name="Noirot C."/>
            <person name="O'Bleness M."/>
            <person name="Paule C.R."/>
            <person name="Poulain J."/>
            <person name="Prion F."/>
            <person name="Qin B."/>
            <person name="Qu C."/>
            <person name="Retzel E.F."/>
            <person name="Riddle C."/>
            <person name="Sallet E."/>
            <person name="Samain S."/>
            <person name="Samson N."/>
            <person name="Sanders I."/>
            <person name="Saurat O."/>
            <person name="Scarpelli C."/>
            <person name="Schiex T."/>
            <person name="Segurens B."/>
            <person name="Severin A.J."/>
            <person name="Sherrier D.J."/>
            <person name="Shi R."/>
            <person name="Sims S."/>
            <person name="Singer S.R."/>
            <person name="Sinharoy S."/>
            <person name="Sterck L."/>
            <person name="Viollet A."/>
            <person name="Wang B.B."/>
            <person name="Wang K."/>
            <person name="Wang M."/>
            <person name="Wang X."/>
            <person name="Warfsmann J."/>
            <person name="Weissenbach J."/>
            <person name="White D.D."/>
            <person name="White J.D."/>
            <person name="Wiley G.B."/>
            <person name="Wincker P."/>
            <person name="Xing Y."/>
            <person name="Yang L."/>
            <person name="Yao Z."/>
            <person name="Ying F."/>
            <person name="Zhai J."/>
            <person name="Zhou L."/>
            <person name="Zuber A."/>
            <person name="Denarie J."/>
            <person name="Dixon R.A."/>
            <person name="May G.D."/>
            <person name="Schwartz D.C."/>
            <person name="Rogers J."/>
            <person name="Quetier F."/>
            <person name="Town C.D."/>
            <person name="Roe B.A."/>
        </authorList>
    </citation>
    <scope>NUCLEOTIDE SEQUENCE [LARGE SCALE GENOMIC DNA]</scope>
    <source>
        <strain evidence="3">A17</strain>
        <strain evidence="4">cv. Jemalong A17</strain>
    </source>
</reference>
<reference evidence="4" key="3">
    <citation type="submission" date="2015-04" db="UniProtKB">
        <authorList>
            <consortium name="EnsemblPlants"/>
        </authorList>
    </citation>
    <scope>IDENTIFICATION</scope>
    <source>
        <strain evidence="4">cv. Jemalong A17</strain>
    </source>
</reference>
<feature type="compositionally biased region" description="Basic and acidic residues" evidence="1">
    <location>
        <begin position="1"/>
        <end position="12"/>
    </location>
</feature>
<organism evidence="3 5">
    <name type="scientific">Medicago truncatula</name>
    <name type="common">Barrel medic</name>
    <name type="synonym">Medicago tribuloides</name>
    <dbReference type="NCBI Taxonomy" id="3880"/>
    <lineage>
        <taxon>Eukaryota</taxon>
        <taxon>Viridiplantae</taxon>
        <taxon>Streptophyta</taxon>
        <taxon>Embryophyta</taxon>
        <taxon>Tracheophyta</taxon>
        <taxon>Spermatophyta</taxon>
        <taxon>Magnoliopsida</taxon>
        <taxon>eudicotyledons</taxon>
        <taxon>Gunneridae</taxon>
        <taxon>Pentapetalae</taxon>
        <taxon>rosids</taxon>
        <taxon>fabids</taxon>
        <taxon>Fabales</taxon>
        <taxon>Fabaceae</taxon>
        <taxon>Papilionoideae</taxon>
        <taxon>50 kb inversion clade</taxon>
        <taxon>NPAAA clade</taxon>
        <taxon>Hologalegina</taxon>
        <taxon>IRL clade</taxon>
        <taxon>Trifolieae</taxon>
        <taxon>Medicago</taxon>
    </lineage>
</organism>
<evidence type="ECO:0000313" key="3">
    <source>
        <dbReference type="EMBL" id="AES87880.1"/>
    </source>
</evidence>
<dbReference type="AlphaFoldDB" id="G7JRG1"/>
<evidence type="ECO:0000313" key="5">
    <source>
        <dbReference type="Proteomes" id="UP000002051"/>
    </source>
</evidence>
<keyword evidence="2 3" id="KW-0812">Transmembrane</keyword>
<evidence type="ECO:0000256" key="2">
    <source>
        <dbReference type="SAM" id="Phobius"/>
    </source>
</evidence>
<gene>
    <name evidence="3" type="ordered locus">MTR_4g036320</name>
</gene>
<dbReference type="Proteomes" id="UP000002051">
    <property type="component" value="Chromosome 4"/>
</dbReference>
<protein>
    <submittedName>
        <fullName evidence="3">Transmembrane protein, putative</fullName>
    </submittedName>
</protein>
<feature type="transmembrane region" description="Helical" evidence="2">
    <location>
        <begin position="105"/>
        <end position="123"/>
    </location>
</feature>
<reference evidence="3 4" key="2">
    <citation type="journal article" date="2014" name="BMC Genomics">
        <title>An improved genome release (version Mt4.0) for the model legume Medicago truncatula.</title>
        <authorList>
            <person name="Tang H."/>
            <person name="Krishnakumar V."/>
            <person name="Bidwell S."/>
            <person name="Rosen B."/>
            <person name="Chan A."/>
            <person name="Zhou S."/>
            <person name="Gentzbittel L."/>
            <person name="Childs K.L."/>
            <person name="Yandell M."/>
            <person name="Gundlach H."/>
            <person name="Mayer K.F."/>
            <person name="Schwartz D.C."/>
            <person name="Town C.D."/>
        </authorList>
    </citation>
    <scope>GENOME REANNOTATION</scope>
    <source>
        <strain evidence="4">cv. Jemalong A17</strain>
    </source>
</reference>
<keyword evidence="2" id="KW-0472">Membrane</keyword>
<feature type="compositionally biased region" description="Basic residues" evidence="1">
    <location>
        <begin position="45"/>
        <end position="54"/>
    </location>
</feature>
<keyword evidence="5" id="KW-1185">Reference proteome</keyword>
<dbReference type="PaxDb" id="3880-AES87880"/>
<feature type="region of interest" description="Disordered" evidence="1">
    <location>
        <begin position="1"/>
        <end position="54"/>
    </location>
</feature>
<proteinExistence type="predicted"/>
<dbReference type="EnsemblPlants" id="AES87880">
    <property type="protein sequence ID" value="AES87880"/>
    <property type="gene ID" value="MTR_4g036320"/>
</dbReference>
<feature type="transmembrane region" description="Helical" evidence="2">
    <location>
        <begin position="72"/>
        <end position="99"/>
    </location>
</feature>
<keyword evidence="2" id="KW-1133">Transmembrane helix</keyword>